<protein>
    <submittedName>
        <fullName evidence="1">Uncharacterized protein</fullName>
    </submittedName>
</protein>
<accession>A0ABS1WIG6</accession>
<dbReference type="Proteomes" id="UP000605013">
    <property type="component" value="Unassembled WGS sequence"/>
</dbReference>
<gene>
    <name evidence="1" type="ORF">JAO71_03785</name>
</gene>
<name>A0ABS1WIG6_9FLAO</name>
<sequence>MKTILIQSIGTAKPGITKILADAFEVNHQLLTQMIYNAPSVFLHKVDEATADKVNGMLTELGLEVLVQNADVAIPGPAEKLDLALYIDDPLNIQNIAQQLSEFMGINNKEAFELLIQDPSVVLGGVSKNTAIALENRVDAEVIVSNPLKATYTILVKDYTPTFINEFKLLCQNAGYTLDQNKITGLTHKEAQKLWTKVQDPQKIKLVNEDFIRYRIILNAFDANNEASVQFLKEQIGMPTELIGRLNDYLPLEIVESLSKCKVESYLELTTAAALDCESHVNSVDRYQLQIQNITQKEQVEQTLDLFFKTVDIKDTKWQTPEKLDSVLNRLLSKQLEALGCDVEPIYS</sequence>
<comment type="caution">
    <text evidence="1">The sequence shown here is derived from an EMBL/GenBank/DDBJ whole genome shotgun (WGS) entry which is preliminary data.</text>
</comment>
<dbReference type="RefSeq" id="WP_202998975.1">
    <property type="nucleotide sequence ID" value="NZ_JAEMEF010000002.1"/>
</dbReference>
<reference evidence="1 2" key="1">
    <citation type="submission" date="2020-12" db="EMBL/GenBank/DDBJ databases">
        <title>Olleya sediminilitoris sp. nov., isolated from a tidal flat.</title>
        <authorList>
            <person name="Park S."/>
            <person name="Yoon J.-H."/>
        </authorList>
    </citation>
    <scope>NUCLEOTIDE SEQUENCE [LARGE SCALE GENOMIC DNA]</scope>
    <source>
        <strain evidence="1 2">YSTF-M6</strain>
    </source>
</reference>
<keyword evidence="2" id="KW-1185">Reference proteome</keyword>
<dbReference type="EMBL" id="JAEMEF010000002">
    <property type="protein sequence ID" value="MBL7558916.1"/>
    <property type="molecule type" value="Genomic_DNA"/>
</dbReference>
<evidence type="ECO:0000313" key="2">
    <source>
        <dbReference type="Proteomes" id="UP000605013"/>
    </source>
</evidence>
<organism evidence="1 2">
    <name type="scientific">Olleya sediminilitoris</name>
    <dbReference type="NCBI Taxonomy" id="2795739"/>
    <lineage>
        <taxon>Bacteria</taxon>
        <taxon>Pseudomonadati</taxon>
        <taxon>Bacteroidota</taxon>
        <taxon>Flavobacteriia</taxon>
        <taxon>Flavobacteriales</taxon>
        <taxon>Flavobacteriaceae</taxon>
    </lineage>
</organism>
<proteinExistence type="predicted"/>
<evidence type="ECO:0000313" key="1">
    <source>
        <dbReference type="EMBL" id="MBL7558916.1"/>
    </source>
</evidence>